<name>A0A2G9S844_AQUCT</name>
<dbReference type="InterPro" id="IPR019775">
    <property type="entry name" value="WD40_repeat_CS"/>
</dbReference>
<dbReference type="Proteomes" id="UP000228934">
    <property type="component" value="Unassembled WGS sequence"/>
</dbReference>
<feature type="repeat" description="WD" evidence="3">
    <location>
        <begin position="209"/>
        <end position="248"/>
    </location>
</feature>
<dbReference type="InterPro" id="IPR020472">
    <property type="entry name" value="WD40_PAC1"/>
</dbReference>
<feature type="repeat" description="WD" evidence="3">
    <location>
        <begin position="292"/>
        <end position="326"/>
    </location>
</feature>
<keyword evidence="2" id="KW-0677">Repeat</keyword>
<reference evidence="6" key="1">
    <citation type="journal article" date="2017" name="Nat. Commun.">
        <title>The North American bullfrog draft genome provides insight into hormonal regulation of long noncoding RNA.</title>
        <authorList>
            <person name="Hammond S.A."/>
            <person name="Warren R.L."/>
            <person name="Vandervalk B.P."/>
            <person name="Kucuk E."/>
            <person name="Khan H."/>
            <person name="Gibb E.A."/>
            <person name="Pandoh P."/>
            <person name="Kirk H."/>
            <person name="Zhao Y."/>
            <person name="Jones M."/>
            <person name="Mungall A.J."/>
            <person name="Coope R."/>
            <person name="Pleasance S."/>
            <person name="Moore R.A."/>
            <person name="Holt R.A."/>
            <person name="Round J.M."/>
            <person name="Ohora S."/>
            <person name="Walle B.V."/>
            <person name="Veldhoen N."/>
            <person name="Helbing C.C."/>
            <person name="Birol I."/>
        </authorList>
    </citation>
    <scope>NUCLEOTIDE SEQUENCE [LARGE SCALE GENOMIC DNA]</scope>
</reference>
<gene>
    <name evidence="5" type="ORF">AB205_0174720</name>
</gene>
<dbReference type="PROSITE" id="PS50294">
    <property type="entry name" value="WD_REPEATS_REGION"/>
    <property type="match status" value="2"/>
</dbReference>
<dbReference type="InterPro" id="IPR015943">
    <property type="entry name" value="WD40/YVTN_repeat-like_dom_sf"/>
</dbReference>
<feature type="non-terminal residue" evidence="5">
    <location>
        <position position="326"/>
    </location>
</feature>
<evidence type="ECO:0000256" key="3">
    <source>
        <dbReference type="PROSITE-ProRule" id="PRU00221"/>
    </source>
</evidence>
<dbReference type="PRINTS" id="PR00320">
    <property type="entry name" value="GPROTEINBRPT"/>
</dbReference>
<dbReference type="FunFam" id="2.130.10.10:FF:000164">
    <property type="entry name" value="Kinesin family member 21A"/>
    <property type="match status" value="1"/>
</dbReference>
<dbReference type="SMART" id="SM00320">
    <property type="entry name" value="WD40"/>
    <property type="match status" value="5"/>
</dbReference>
<dbReference type="PROSITE" id="PS50082">
    <property type="entry name" value="WD_REPEATS_2"/>
    <property type="match status" value="4"/>
</dbReference>
<dbReference type="AlphaFoldDB" id="A0A2G9S844"/>
<dbReference type="InterPro" id="IPR036322">
    <property type="entry name" value="WD40_repeat_dom_sf"/>
</dbReference>
<feature type="repeat" description="WD" evidence="3">
    <location>
        <begin position="250"/>
        <end position="291"/>
    </location>
</feature>
<dbReference type="SUPFAM" id="SSF50978">
    <property type="entry name" value="WD40 repeat-like"/>
    <property type="match status" value="1"/>
</dbReference>
<dbReference type="Pfam" id="PF00400">
    <property type="entry name" value="WD40"/>
    <property type="match status" value="5"/>
</dbReference>
<accession>A0A2G9S844</accession>
<evidence type="ECO:0000256" key="1">
    <source>
        <dbReference type="ARBA" id="ARBA00022574"/>
    </source>
</evidence>
<dbReference type="InterPro" id="IPR001680">
    <property type="entry name" value="WD40_rpt"/>
</dbReference>
<keyword evidence="6" id="KW-1185">Reference proteome</keyword>
<dbReference type="PROSITE" id="PS00678">
    <property type="entry name" value="WD_REPEATS_1"/>
    <property type="match status" value="1"/>
</dbReference>
<organism evidence="5 6">
    <name type="scientific">Aquarana catesbeiana</name>
    <name type="common">American bullfrog</name>
    <name type="synonym">Rana catesbeiana</name>
    <dbReference type="NCBI Taxonomy" id="8400"/>
    <lineage>
        <taxon>Eukaryota</taxon>
        <taxon>Metazoa</taxon>
        <taxon>Chordata</taxon>
        <taxon>Craniata</taxon>
        <taxon>Vertebrata</taxon>
        <taxon>Euteleostomi</taxon>
        <taxon>Amphibia</taxon>
        <taxon>Batrachia</taxon>
        <taxon>Anura</taxon>
        <taxon>Neobatrachia</taxon>
        <taxon>Ranoidea</taxon>
        <taxon>Ranidae</taxon>
        <taxon>Aquarana</taxon>
    </lineage>
</organism>
<sequence length="326" mass="35326">MRLRNDKNVFSRLTSNQSTGTALDKSDESDCPFTDVSRGVISPVGGLKGTRTAPLQCVAIAEGHTKPVLCVDATEELLFTGSKDRTCKLWNLVTGQEIGSLRGHPHNVVSLKHSPNTGLVLTASASCVRVWDIRDSARCVRTLMSSGQVVSGDACSGLGLRSMSSQGELQINQIALNSDGTTLYVAAGNAIFELHSGWGGSIPPTYNLEPPHYDGIECLAVQDNILCSGSRDNGIKKWDLQRHELIQQVPNAHRDWVCALGFVPGRPMMLSGCRSGTLKVWNMENFSPIGEIKGHESPINAMCANSRHIFTASSDLVVKIWSGRRR</sequence>
<dbReference type="PANTHER" id="PTHR19848:SF8">
    <property type="entry name" value="F-BOX AND WD REPEAT DOMAIN CONTAINING 7"/>
    <property type="match status" value="1"/>
</dbReference>
<dbReference type="PANTHER" id="PTHR19848">
    <property type="entry name" value="WD40 REPEAT PROTEIN"/>
    <property type="match status" value="1"/>
</dbReference>
<evidence type="ECO:0000256" key="4">
    <source>
        <dbReference type="SAM" id="MobiDB-lite"/>
    </source>
</evidence>
<feature type="region of interest" description="Disordered" evidence="4">
    <location>
        <begin position="1"/>
        <end position="31"/>
    </location>
</feature>
<evidence type="ECO:0000256" key="2">
    <source>
        <dbReference type="ARBA" id="ARBA00022737"/>
    </source>
</evidence>
<keyword evidence="1 3" id="KW-0853">WD repeat</keyword>
<dbReference type="OrthoDB" id="3176171at2759"/>
<feature type="repeat" description="WD" evidence="3">
    <location>
        <begin position="61"/>
        <end position="100"/>
    </location>
</feature>
<dbReference type="Gene3D" id="2.130.10.10">
    <property type="entry name" value="YVTN repeat-like/Quinoprotein amine dehydrogenase"/>
    <property type="match status" value="2"/>
</dbReference>
<dbReference type="EMBL" id="KV925833">
    <property type="protein sequence ID" value="PIO36277.1"/>
    <property type="molecule type" value="Genomic_DNA"/>
</dbReference>
<feature type="compositionally biased region" description="Polar residues" evidence="4">
    <location>
        <begin position="11"/>
        <end position="21"/>
    </location>
</feature>
<evidence type="ECO:0000313" key="5">
    <source>
        <dbReference type="EMBL" id="PIO36277.1"/>
    </source>
</evidence>
<protein>
    <submittedName>
        <fullName evidence="5">Uncharacterized protein</fullName>
    </submittedName>
</protein>
<evidence type="ECO:0000313" key="6">
    <source>
        <dbReference type="Proteomes" id="UP000228934"/>
    </source>
</evidence>
<proteinExistence type="predicted"/>